<sequence length="58" mass="6255">MSPQGDRAVPHNFSMERQTRSEAWSPVGNVARPLRAVCFEATSARHRVSGGCGESVAL</sequence>
<protein>
    <submittedName>
        <fullName evidence="2">Uncharacterized protein</fullName>
    </submittedName>
</protein>
<dbReference type="EMBL" id="GBRH01272466">
    <property type="protein sequence ID" value="JAD25429.1"/>
    <property type="molecule type" value="Transcribed_RNA"/>
</dbReference>
<proteinExistence type="predicted"/>
<feature type="region of interest" description="Disordered" evidence="1">
    <location>
        <begin position="1"/>
        <end position="24"/>
    </location>
</feature>
<reference evidence="2" key="2">
    <citation type="journal article" date="2015" name="Data Brief">
        <title>Shoot transcriptome of the giant reed, Arundo donax.</title>
        <authorList>
            <person name="Barrero R.A."/>
            <person name="Guerrero F.D."/>
            <person name="Moolhuijzen P."/>
            <person name="Goolsby J.A."/>
            <person name="Tidwell J."/>
            <person name="Bellgard S.E."/>
            <person name="Bellgard M.I."/>
        </authorList>
    </citation>
    <scope>NUCLEOTIDE SEQUENCE</scope>
    <source>
        <tissue evidence="2">Shoot tissue taken approximately 20 cm above the soil surface</tissue>
    </source>
</reference>
<evidence type="ECO:0000256" key="1">
    <source>
        <dbReference type="SAM" id="MobiDB-lite"/>
    </source>
</evidence>
<evidence type="ECO:0000313" key="2">
    <source>
        <dbReference type="EMBL" id="JAD25429.1"/>
    </source>
</evidence>
<name>A0A0A8YGI9_ARUDO</name>
<accession>A0A0A8YGI9</accession>
<organism evidence="2">
    <name type="scientific">Arundo donax</name>
    <name type="common">Giant reed</name>
    <name type="synonym">Donax arundinaceus</name>
    <dbReference type="NCBI Taxonomy" id="35708"/>
    <lineage>
        <taxon>Eukaryota</taxon>
        <taxon>Viridiplantae</taxon>
        <taxon>Streptophyta</taxon>
        <taxon>Embryophyta</taxon>
        <taxon>Tracheophyta</taxon>
        <taxon>Spermatophyta</taxon>
        <taxon>Magnoliopsida</taxon>
        <taxon>Liliopsida</taxon>
        <taxon>Poales</taxon>
        <taxon>Poaceae</taxon>
        <taxon>PACMAD clade</taxon>
        <taxon>Arundinoideae</taxon>
        <taxon>Arundineae</taxon>
        <taxon>Arundo</taxon>
    </lineage>
</organism>
<dbReference type="AlphaFoldDB" id="A0A0A8YGI9"/>
<reference evidence="2" key="1">
    <citation type="submission" date="2014-09" db="EMBL/GenBank/DDBJ databases">
        <authorList>
            <person name="Magalhaes I.L.F."/>
            <person name="Oliveira U."/>
            <person name="Santos F.R."/>
            <person name="Vidigal T.H.D.A."/>
            <person name="Brescovit A.D."/>
            <person name="Santos A.J."/>
        </authorList>
    </citation>
    <scope>NUCLEOTIDE SEQUENCE</scope>
    <source>
        <tissue evidence="2">Shoot tissue taken approximately 20 cm above the soil surface</tissue>
    </source>
</reference>